<evidence type="ECO:0000313" key="2">
    <source>
        <dbReference type="EMBL" id="KAL3515385.1"/>
    </source>
</evidence>
<gene>
    <name evidence="2" type="ORF">ACH5RR_022287</name>
</gene>
<reference evidence="2 3" key="1">
    <citation type="submission" date="2024-11" db="EMBL/GenBank/DDBJ databases">
        <title>A near-complete genome assembly of Cinchona calisaya.</title>
        <authorList>
            <person name="Lian D.C."/>
            <person name="Zhao X.W."/>
            <person name="Wei L."/>
        </authorList>
    </citation>
    <scope>NUCLEOTIDE SEQUENCE [LARGE SCALE GENOMIC DNA]</scope>
    <source>
        <tissue evidence="2">Nenye</tissue>
    </source>
</reference>
<protein>
    <submittedName>
        <fullName evidence="2">Uncharacterized protein</fullName>
    </submittedName>
</protein>
<evidence type="ECO:0000313" key="3">
    <source>
        <dbReference type="Proteomes" id="UP001630127"/>
    </source>
</evidence>
<organism evidence="2 3">
    <name type="scientific">Cinchona calisaya</name>
    <dbReference type="NCBI Taxonomy" id="153742"/>
    <lineage>
        <taxon>Eukaryota</taxon>
        <taxon>Viridiplantae</taxon>
        <taxon>Streptophyta</taxon>
        <taxon>Embryophyta</taxon>
        <taxon>Tracheophyta</taxon>
        <taxon>Spermatophyta</taxon>
        <taxon>Magnoliopsida</taxon>
        <taxon>eudicotyledons</taxon>
        <taxon>Gunneridae</taxon>
        <taxon>Pentapetalae</taxon>
        <taxon>asterids</taxon>
        <taxon>lamiids</taxon>
        <taxon>Gentianales</taxon>
        <taxon>Rubiaceae</taxon>
        <taxon>Cinchonoideae</taxon>
        <taxon>Cinchoneae</taxon>
        <taxon>Cinchona</taxon>
    </lineage>
</organism>
<evidence type="ECO:0000256" key="1">
    <source>
        <dbReference type="SAM" id="MobiDB-lite"/>
    </source>
</evidence>
<comment type="caution">
    <text evidence="2">The sequence shown here is derived from an EMBL/GenBank/DDBJ whole genome shotgun (WGS) entry which is preliminary data.</text>
</comment>
<keyword evidence="3" id="KW-1185">Reference proteome</keyword>
<dbReference type="Proteomes" id="UP001630127">
    <property type="component" value="Unassembled WGS sequence"/>
</dbReference>
<feature type="compositionally biased region" description="Basic and acidic residues" evidence="1">
    <location>
        <begin position="68"/>
        <end position="82"/>
    </location>
</feature>
<proteinExistence type="predicted"/>
<feature type="region of interest" description="Disordered" evidence="1">
    <location>
        <begin position="51"/>
        <end position="82"/>
    </location>
</feature>
<name>A0ABD2ZAS3_9GENT</name>
<accession>A0ABD2ZAS3</accession>
<sequence length="109" mass="12457">MSMGKMNGKLRTVPQKFGFFDIKKEKINLNIDALNDGMLWEWKRVLKDSSLASSAKHNEDESLPTQKQIRDQEHRNLSTSARRLDLISDCQLTDGSKSGLHEENTMPPQ</sequence>
<dbReference type="EMBL" id="JBJUIK010000010">
    <property type="protein sequence ID" value="KAL3515385.1"/>
    <property type="molecule type" value="Genomic_DNA"/>
</dbReference>
<dbReference type="AlphaFoldDB" id="A0ABD2ZAS3"/>